<proteinExistence type="predicted"/>
<evidence type="ECO:0000256" key="4">
    <source>
        <dbReference type="ARBA" id="ARBA00022989"/>
    </source>
</evidence>
<dbReference type="SUPFAM" id="SSF103473">
    <property type="entry name" value="MFS general substrate transporter"/>
    <property type="match status" value="1"/>
</dbReference>
<feature type="transmembrane region" description="Helical" evidence="6">
    <location>
        <begin position="244"/>
        <end position="266"/>
    </location>
</feature>
<keyword evidence="2" id="KW-0813">Transport</keyword>
<feature type="transmembrane region" description="Helical" evidence="6">
    <location>
        <begin position="12"/>
        <end position="31"/>
    </location>
</feature>
<dbReference type="AlphaFoldDB" id="A0A2W7MEW2"/>
<evidence type="ECO:0000313" key="9">
    <source>
        <dbReference type="Proteomes" id="UP000248646"/>
    </source>
</evidence>
<dbReference type="InterPro" id="IPR036259">
    <property type="entry name" value="MFS_trans_sf"/>
</dbReference>
<feature type="transmembrane region" description="Helical" evidence="6">
    <location>
        <begin position="302"/>
        <end position="325"/>
    </location>
</feature>
<dbReference type="GO" id="GO:0022857">
    <property type="term" value="F:transmembrane transporter activity"/>
    <property type="evidence" value="ECO:0007669"/>
    <property type="project" value="InterPro"/>
</dbReference>
<dbReference type="GO" id="GO:0005886">
    <property type="term" value="C:plasma membrane"/>
    <property type="evidence" value="ECO:0007669"/>
    <property type="project" value="UniProtKB-SubCell"/>
</dbReference>
<evidence type="ECO:0000256" key="5">
    <source>
        <dbReference type="ARBA" id="ARBA00023136"/>
    </source>
</evidence>
<feature type="transmembrane region" description="Helical" evidence="6">
    <location>
        <begin position="80"/>
        <end position="98"/>
    </location>
</feature>
<evidence type="ECO:0000256" key="6">
    <source>
        <dbReference type="SAM" id="Phobius"/>
    </source>
</evidence>
<feature type="transmembrane region" description="Helical" evidence="6">
    <location>
        <begin position="337"/>
        <end position="360"/>
    </location>
</feature>
<feature type="transmembrane region" description="Helical" evidence="6">
    <location>
        <begin position="104"/>
        <end position="126"/>
    </location>
</feature>
<evidence type="ECO:0000313" key="8">
    <source>
        <dbReference type="EMBL" id="PZX04845.1"/>
    </source>
</evidence>
<feature type="transmembrane region" description="Helical" evidence="6">
    <location>
        <begin position="51"/>
        <end position="68"/>
    </location>
</feature>
<evidence type="ECO:0000259" key="7">
    <source>
        <dbReference type="PROSITE" id="PS50850"/>
    </source>
</evidence>
<dbReference type="Proteomes" id="UP000248646">
    <property type="component" value="Unassembled WGS sequence"/>
</dbReference>
<organism evidence="8 9">
    <name type="scientific">Psychrobacillus insolitus</name>
    <dbReference type="NCBI Taxonomy" id="1461"/>
    <lineage>
        <taxon>Bacteria</taxon>
        <taxon>Bacillati</taxon>
        <taxon>Bacillota</taxon>
        <taxon>Bacilli</taxon>
        <taxon>Bacillales</taxon>
        <taxon>Bacillaceae</taxon>
        <taxon>Psychrobacillus</taxon>
    </lineage>
</organism>
<keyword evidence="3 6" id="KW-0812">Transmembrane</keyword>
<evidence type="ECO:0000256" key="1">
    <source>
        <dbReference type="ARBA" id="ARBA00004651"/>
    </source>
</evidence>
<gene>
    <name evidence="8" type="ORF">C7437_10394</name>
</gene>
<dbReference type="PANTHER" id="PTHR23531">
    <property type="entry name" value="QUINOLENE RESISTANCE PROTEIN NORA"/>
    <property type="match status" value="1"/>
</dbReference>
<keyword evidence="9" id="KW-1185">Reference proteome</keyword>
<dbReference type="RefSeq" id="WP_111439502.1">
    <property type="nucleotide sequence ID" value="NZ_QKZI01000003.1"/>
</dbReference>
<keyword evidence="5 6" id="KW-0472">Membrane</keyword>
<dbReference type="OrthoDB" id="9814001at2"/>
<evidence type="ECO:0000256" key="2">
    <source>
        <dbReference type="ARBA" id="ARBA00022448"/>
    </source>
</evidence>
<dbReference type="Gene3D" id="1.20.1250.20">
    <property type="entry name" value="MFS general substrate transporter like domains"/>
    <property type="match status" value="2"/>
</dbReference>
<comment type="subcellular location">
    <subcellularLocation>
        <location evidence="1">Cell membrane</location>
        <topology evidence="1">Multi-pass membrane protein</topology>
    </subcellularLocation>
</comment>
<feature type="domain" description="Major facilitator superfamily (MFS) profile" evidence="7">
    <location>
        <begin position="14"/>
        <end position="390"/>
    </location>
</feature>
<dbReference type="EMBL" id="QKZI01000003">
    <property type="protein sequence ID" value="PZX04845.1"/>
    <property type="molecule type" value="Genomic_DNA"/>
</dbReference>
<keyword evidence="4 6" id="KW-1133">Transmembrane helix</keyword>
<feature type="transmembrane region" description="Helical" evidence="6">
    <location>
        <begin position="214"/>
        <end position="238"/>
    </location>
</feature>
<dbReference type="PROSITE" id="PS50850">
    <property type="entry name" value="MFS"/>
    <property type="match status" value="1"/>
</dbReference>
<name>A0A2W7MEW2_9BACI</name>
<sequence>MGEKRQEKIWTGQFWIAVINNFFLFVVHYALLTSLPLYILYELNGNEGQAGLAMAIFMLSAIIVRPFAGKIIEVFGKRKTLLISELFFCLSSVLYIFIDSLPLLLALRLFHGIWFSILTTVLIAIVNDIIPESRKGAGIGYFMMSNNLAIVFGPLIVLTGLQWFPYKVLFTSLATVVFMSFLFIFSLKVSEYPSSLSTVKRNRLTWEDFIESKAIPIAIVGALTAFSYAGVLSFISVFAETRDVFEYVSLFFLVFAIAMMIVRPFTGQLYDTKGPNSVIYPSFFFFTVGLFMLSNIHTVPTLLVAGALIGIGYGSIFPCLQALAIQSTHKHRSGHATSTFFTLFDGGLAIGAILLGVVSAQWGYTIMYIFCGVIVILTALIYWRLVSVKKSDTYNKTEEHLSLKQSS</sequence>
<feature type="transmembrane region" description="Helical" evidence="6">
    <location>
        <begin position="170"/>
        <end position="193"/>
    </location>
</feature>
<feature type="transmembrane region" description="Helical" evidence="6">
    <location>
        <begin position="138"/>
        <end position="164"/>
    </location>
</feature>
<dbReference type="Pfam" id="PF07690">
    <property type="entry name" value="MFS_1"/>
    <property type="match status" value="1"/>
</dbReference>
<feature type="transmembrane region" description="Helical" evidence="6">
    <location>
        <begin position="278"/>
        <end position="296"/>
    </location>
</feature>
<dbReference type="InterPro" id="IPR052714">
    <property type="entry name" value="MFS_Exporter"/>
</dbReference>
<dbReference type="CDD" id="cd17489">
    <property type="entry name" value="MFS_YfcJ_like"/>
    <property type="match status" value="1"/>
</dbReference>
<evidence type="ECO:0000256" key="3">
    <source>
        <dbReference type="ARBA" id="ARBA00022692"/>
    </source>
</evidence>
<protein>
    <submittedName>
        <fullName evidence="8">Putative MFS family arabinose efflux permease</fullName>
    </submittedName>
</protein>
<comment type="caution">
    <text evidence="8">The sequence shown here is derived from an EMBL/GenBank/DDBJ whole genome shotgun (WGS) entry which is preliminary data.</text>
</comment>
<feature type="transmembrane region" description="Helical" evidence="6">
    <location>
        <begin position="366"/>
        <end position="386"/>
    </location>
</feature>
<dbReference type="PANTHER" id="PTHR23531:SF2">
    <property type="entry name" value="PERMEASE"/>
    <property type="match status" value="1"/>
</dbReference>
<dbReference type="InterPro" id="IPR020846">
    <property type="entry name" value="MFS_dom"/>
</dbReference>
<reference evidence="8 9" key="1">
    <citation type="submission" date="2018-06" db="EMBL/GenBank/DDBJ databases">
        <title>Genomic Encyclopedia of Type Strains, Phase IV (KMG-IV): sequencing the most valuable type-strain genomes for metagenomic binning, comparative biology and taxonomic classification.</title>
        <authorList>
            <person name="Goeker M."/>
        </authorList>
    </citation>
    <scope>NUCLEOTIDE SEQUENCE [LARGE SCALE GENOMIC DNA]</scope>
    <source>
        <strain evidence="8 9">DSM 5</strain>
    </source>
</reference>
<accession>A0A2W7MEW2</accession>
<dbReference type="InterPro" id="IPR011701">
    <property type="entry name" value="MFS"/>
</dbReference>